<dbReference type="GO" id="GO:0006297">
    <property type="term" value="P:nucleotide-excision repair, DNA gap filling"/>
    <property type="evidence" value="ECO:0007669"/>
    <property type="project" value="TreeGrafter"/>
</dbReference>
<protein>
    <recommendedName>
        <fullName evidence="15">DNA polymerase epsilon catalytic subunit</fullName>
        <ecNumber evidence="15">2.7.7.7</ecNumber>
    </recommendedName>
</protein>
<evidence type="ECO:0000313" key="20">
    <source>
        <dbReference type="Proteomes" id="UP000694428"/>
    </source>
</evidence>
<evidence type="ECO:0000256" key="8">
    <source>
        <dbReference type="ARBA" id="ARBA00022771"/>
    </source>
</evidence>
<keyword evidence="8 15" id="KW-0863">Zinc-finger</keyword>
<dbReference type="GO" id="GO:0051539">
    <property type="term" value="F:4 iron, 4 sulfur cluster binding"/>
    <property type="evidence" value="ECO:0007669"/>
    <property type="project" value="UniProtKB-KW"/>
</dbReference>
<dbReference type="Gene3D" id="3.30.342.10">
    <property type="entry name" value="DNA Polymerase, chain B, domain 1"/>
    <property type="match status" value="1"/>
</dbReference>
<dbReference type="SUPFAM" id="SSF53098">
    <property type="entry name" value="Ribonuclease H-like"/>
    <property type="match status" value="1"/>
</dbReference>
<dbReference type="Gene3D" id="3.30.420.10">
    <property type="entry name" value="Ribonuclease H-like superfamily/Ribonuclease H"/>
    <property type="match status" value="2"/>
</dbReference>
<dbReference type="GO" id="GO:0006272">
    <property type="term" value="P:leading strand elongation"/>
    <property type="evidence" value="ECO:0007669"/>
    <property type="project" value="TreeGrafter"/>
</dbReference>
<dbReference type="FunFam" id="1.10.287.690:FF:000005">
    <property type="entry name" value="DNA polymerase epsilon catalytic subunit"/>
    <property type="match status" value="1"/>
</dbReference>
<reference evidence="19" key="2">
    <citation type="submission" date="2025-09" db="UniProtKB">
        <authorList>
            <consortium name="Ensembl"/>
        </authorList>
    </citation>
    <scope>IDENTIFICATION</scope>
</reference>
<dbReference type="GO" id="GO:0008270">
    <property type="term" value="F:zinc ion binding"/>
    <property type="evidence" value="ECO:0007669"/>
    <property type="project" value="UniProtKB-KW"/>
</dbReference>
<dbReference type="GO" id="GO:0000166">
    <property type="term" value="F:nucleotide binding"/>
    <property type="evidence" value="ECO:0007669"/>
    <property type="project" value="InterPro"/>
</dbReference>
<dbReference type="AlphaFoldDB" id="A0A8C9EY98"/>
<keyword evidence="13 15" id="KW-0238">DNA-binding</keyword>
<keyword evidence="14 15" id="KW-0539">Nucleus</keyword>
<dbReference type="Pfam" id="PF00136">
    <property type="entry name" value="DNA_pol_B"/>
    <property type="match status" value="1"/>
</dbReference>
<evidence type="ECO:0000256" key="3">
    <source>
        <dbReference type="ARBA" id="ARBA00022485"/>
    </source>
</evidence>
<keyword evidence="12 15" id="KW-0411">Iron-sulfur</keyword>
<dbReference type="InterPro" id="IPR006172">
    <property type="entry name" value="DNA-dir_DNA_pol_B"/>
</dbReference>
<keyword evidence="4 15" id="KW-0808">Transferase</keyword>
<evidence type="ECO:0000256" key="13">
    <source>
        <dbReference type="ARBA" id="ARBA00023125"/>
    </source>
</evidence>
<comment type="catalytic activity">
    <reaction evidence="15">
        <text>DNA(n) + a 2'-deoxyribonucleoside 5'-triphosphate = DNA(n+1) + diphosphate</text>
        <dbReference type="Rhea" id="RHEA:22508"/>
        <dbReference type="Rhea" id="RHEA-COMP:17339"/>
        <dbReference type="Rhea" id="RHEA-COMP:17340"/>
        <dbReference type="ChEBI" id="CHEBI:33019"/>
        <dbReference type="ChEBI" id="CHEBI:61560"/>
        <dbReference type="ChEBI" id="CHEBI:173112"/>
        <dbReference type="EC" id="2.7.7.7"/>
    </reaction>
</comment>
<comment type="function">
    <text evidence="15">DNA polymerase II participates in chromosomal DNA replication.</text>
</comment>
<accession>A0A8C9EY98</accession>
<dbReference type="Ensembl" id="ENSPSTT00000007144.1">
    <property type="protein sequence ID" value="ENSPSTP00000006810.1"/>
    <property type="gene ID" value="ENSPSTG00000004782.1"/>
</dbReference>
<evidence type="ECO:0000256" key="15">
    <source>
        <dbReference type="RuleBase" id="RU365029"/>
    </source>
</evidence>
<evidence type="ECO:0000259" key="17">
    <source>
        <dbReference type="Pfam" id="PF00136"/>
    </source>
</evidence>
<dbReference type="InterPro" id="IPR012337">
    <property type="entry name" value="RNaseH-like_sf"/>
</dbReference>
<dbReference type="InterPro" id="IPR006134">
    <property type="entry name" value="DNA-dir_DNA_pol_B_multi_dom"/>
</dbReference>
<dbReference type="GO" id="GO:0003677">
    <property type="term" value="F:DNA binding"/>
    <property type="evidence" value="ECO:0007669"/>
    <property type="project" value="UniProtKB-KW"/>
</dbReference>
<feature type="domain" description="DNA-directed DNA polymerase family B multifunctional" evidence="17">
    <location>
        <begin position="770"/>
        <end position="827"/>
    </location>
</feature>
<evidence type="ECO:0000259" key="18">
    <source>
        <dbReference type="Pfam" id="PF03104"/>
    </source>
</evidence>
<name>A0A8C9EY98_PAVCR</name>
<evidence type="ECO:0000256" key="4">
    <source>
        <dbReference type="ARBA" id="ARBA00022679"/>
    </source>
</evidence>
<evidence type="ECO:0000256" key="1">
    <source>
        <dbReference type="ARBA" id="ARBA00004123"/>
    </source>
</evidence>
<evidence type="ECO:0000256" key="12">
    <source>
        <dbReference type="ARBA" id="ARBA00023014"/>
    </source>
</evidence>
<organism evidence="19 20">
    <name type="scientific">Pavo cristatus</name>
    <name type="common">Indian peafowl</name>
    <name type="synonym">Blue peafowl</name>
    <dbReference type="NCBI Taxonomy" id="9049"/>
    <lineage>
        <taxon>Eukaryota</taxon>
        <taxon>Metazoa</taxon>
        <taxon>Chordata</taxon>
        <taxon>Craniata</taxon>
        <taxon>Vertebrata</taxon>
        <taxon>Euteleostomi</taxon>
        <taxon>Archelosauria</taxon>
        <taxon>Archosauria</taxon>
        <taxon>Dinosauria</taxon>
        <taxon>Saurischia</taxon>
        <taxon>Theropoda</taxon>
        <taxon>Coelurosauria</taxon>
        <taxon>Aves</taxon>
        <taxon>Neognathae</taxon>
        <taxon>Galloanserae</taxon>
        <taxon>Galliformes</taxon>
        <taxon>Phasianidae</taxon>
        <taxon>Phasianinae</taxon>
        <taxon>Pavo</taxon>
    </lineage>
</organism>
<evidence type="ECO:0000256" key="9">
    <source>
        <dbReference type="ARBA" id="ARBA00022833"/>
    </source>
</evidence>
<dbReference type="GO" id="GO:0045004">
    <property type="term" value="P:DNA replication proofreading"/>
    <property type="evidence" value="ECO:0007669"/>
    <property type="project" value="TreeGrafter"/>
</dbReference>
<dbReference type="PANTHER" id="PTHR10670">
    <property type="entry name" value="DNA POLYMERASE EPSILON CATALYTIC SUBUNIT A"/>
    <property type="match status" value="1"/>
</dbReference>
<keyword evidence="3 15" id="KW-0004">4Fe-4S</keyword>
<evidence type="ECO:0000256" key="5">
    <source>
        <dbReference type="ARBA" id="ARBA00022695"/>
    </source>
</evidence>
<feature type="compositionally biased region" description="Gly residues" evidence="16">
    <location>
        <begin position="1"/>
        <end position="10"/>
    </location>
</feature>
<evidence type="ECO:0000256" key="14">
    <source>
        <dbReference type="ARBA" id="ARBA00023242"/>
    </source>
</evidence>
<dbReference type="InterPro" id="IPR006133">
    <property type="entry name" value="DNA-dir_DNA_pol_B_exonuc"/>
</dbReference>
<dbReference type="EC" id="2.7.7.7" evidence="15"/>
<dbReference type="FunFam" id="3.30.420.10:FF:000217">
    <property type="entry name" value="DNA polymerase epsilon catalytic subunit"/>
    <property type="match status" value="1"/>
</dbReference>
<dbReference type="GO" id="GO:0008310">
    <property type="term" value="F:single-stranded DNA 3'-5' DNA exonuclease activity"/>
    <property type="evidence" value="ECO:0007669"/>
    <property type="project" value="TreeGrafter"/>
</dbReference>
<keyword evidence="20" id="KW-1185">Reference proteome</keyword>
<comment type="similarity">
    <text evidence="2 15">Belongs to the DNA polymerase type-B family.</text>
</comment>
<evidence type="ECO:0000256" key="7">
    <source>
        <dbReference type="ARBA" id="ARBA00022723"/>
    </source>
</evidence>
<dbReference type="Proteomes" id="UP000694428">
    <property type="component" value="Unplaced"/>
</dbReference>
<keyword evidence="9 15" id="KW-0862">Zinc</keyword>
<keyword evidence="5 15" id="KW-0548">Nucleotidyltransferase</keyword>
<keyword evidence="10 15" id="KW-0239">DNA-directed DNA polymerase</keyword>
<dbReference type="GO" id="GO:0003887">
    <property type="term" value="F:DNA-directed DNA polymerase activity"/>
    <property type="evidence" value="ECO:0007669"/>
    <property type="project" value="UniProtKB-KW"/>
</dbReference>
<evidence type="ECO:0000256" key="2">
    <source>
        <dbReference type="ARBA" id="ARBA00005755"/>
    </source>
</evidence>
<sequence>MVLRGGGGADPEGTRDDGPALSALKRLERSQRTDRLDALFGFERPAEPCERTGWLINMHPTEVLDEDRRAVSAVDYYFIQEDGSRFKVALPYRPYFYVATQQGCEREVSSFLAKKFQGKIAKLETVPKEDLDLPNHLVGLKRHYLKLSFSTVDELVKVRKEISPAVRKNRERDQASDVYTSMLSSALAGGSLTTAEEGASKKITNQMDNIVDMREYDVPYHMRLSIDLKIHVAHWYNVRYRGSTFPPEITRRDDLVERPDPVVLAFDIETTKLPLKFPDAETDQIMMISYMIDGQGYLITNREIVSEDIEDFEFTPKPEYEGPFCVFNEPDEAHLIQRWFEHVQETKPTIIVTYNGDFFDCNVLPFLKVRAGFCAHILIVLSRWVKRDSYLPVGSHNLKAAAKAKLGYDPVELDPEEMCRMATEEPQTLATYSVSDAVATYYMYMKYVHPFIFALCTIIPMEPDEVLRKGSGTLCEALLMVQAYHANIIFPNKQEQEFNKLTEDGHVLDSETYVGGHVEALESGVFRSDIPCRFKMNPAAFDYLVQNVEKTLRHAIEEEEGLPLDQVTNFQEVCDEIKVKLNSLKDVPNRIECPLIYHLDVGAMYPNIILTNRLQPSAMVDEATCAACDFNKPGANCQRRMTWQWRGEFMPASRSEYHRIQQQLESEKFPPLYPDGAPRAFHELSREEQAKYEKKRLADYCRKAYKKIHVTKVEERVTTICQRENSFYVDTVRAFRDRRYEFKGLHKVWKKKLSAAMETGDASEVKRCKNMEILYDSLQLAHKCILNSFYGYVMRKGARWYSMEMAGIVCFTGANIITQARELIEQIGRPLELDTDGIWCVLPNSFPENFVIKSTNAKKPKVTISYPGAMLNILVKEGFTNDQYQELQDPASLTYVTRSENSIFFEVDGPYLAMILPASKEEGKKLKKSSCHQILLIFPQQPKTLCP</sequence>
<keyword evidence="11 15" id="KW-0408">Iron</keyword>
<dbReference type="FunFam" id="3.30.420.10:FF:000433">
    <property type="match status" value="1"/>
</dbReference>
<comment type="cofactor">
    <cofactor evidence="15">
        <name>[4Fe-4S] cluster</name>
        <dbReference type="ChEBI" id="CHEBI:49883"/>
    </cofactor>
</comment>
<dbReference type="GO" id="GO:0006287">
    <property type="term" value="P:base-excision repair, gap-filling"/>
    <property type="evidence" value="ECO:0007669"/>
    <property type="project" value="TreeGrafter"/>
</dbReference>
<keyword evidence="6 15" id="KW-0235">DNA replication</keyword>
<dbReference type="Gene3D" id="3.90.1600.10">
    <property type="entry name" value="Palm domain of DNA polymerase"/>
    <property type="match status" value="1"/>
</dbReference>
<dbReference type="GO" id="GO:0000278">
    <property type="term" value="P:mitotic cell cycle"/>
    <property type="evidence" value="ECO:0007669"/>
    <property type="project" value="TreeGrafter"/>
</dbReference>
<evidence type="ECO:0000256" key="11">
    <source>
        <dbReference type="ARBA" id="ARBA00023004"/>
    </source>
</evidence>
<dbReference type="GO" id="GO:0008622">
    <property type="term" value="C:epsilon DNA polymerase complex"/>
    <property type="evidence" value="ECO:0007669"/>
    <property type="project" value="InterPro"/>
</dbReference>
<feature type="domain" description="DNA-directed DNA polymerase family B exonuclease" evidence="18">
    <location>
        <begin position="212"/>
        <end position="370"/>
    </location>
</feature>
<evidence type="ECO:0000256" key="16">
    <source>
        <dbReference type="SAM" id="MobiDB-lite"/>
    </source>
</evidence>
<dbReference type="InterPro" id="IPR029703">
    <property type="entry name" value="POL2"/>
</dbReference>
<dbReference type="SUPFAM" id="SSF56672">
    <property type="entry name" value="DNA/RNA polymerases"/>
    <property type="match status" value="1"/>
</dbReference>
<dbReference type="InterPro" id="IPR023211">
    <property type="entry name" value="DNA_pol_palm_dom_sf"/>
</dbReference>
<dbReference type="PANTHER" id="PTHR10670:SF0">
    <property type="entry name" value="DNA POLYMERASE EPSILON CATALYTIC SUBUNIT A"/>
    <property type="match status" value="1"/>
</dbReference>
<evidence type="ECO:0000256" key="6">
    <source>
        <dbReference type="ARBA" id="ARBA00022705"/>
    </source>
</evidence>
<dbReference type="FunFam" id="3.90.1600.10:FF:000006">
    <property type="entry name" value="DNA polymerase epsilon catalytic subunit"/>
    <property type="match status" value="1"/>
</dbReference>
<dbReference type="InterPro" id="IPR043502">
    <property type="entry name" value="DNA/RNA_pol_sf"/>
</dbReference>
<dbReference type="Pfam" id="PF03104">
    <property type="entry name" value="DNA_pol_B_exo1"/>
    <property type="match status" value="1"/>
</dbReference>
<comment type="subcellular location">
    <subcellularLocation>
        <location evidence="1 15">Nucleus</location>
    </subcellularLocation>
</comment>
<reference evidence="19" key="1">
    <citation type="submission" date="2025-08" db="UniProtKB">
        <authorList>
            <consortium name="Ensembl"/>
        </authorList>
    </citation>
    <scope>IDENTIFICATION</scope>
</reference>
<dbReference type="CDD" id="cd05779">
    <property type="entry name" value="DNA_polB_epsilon_exo"/>
    <property type="match status" value="1"/>
</dbReference>
<dbReference type="SMART" id="SM00486">
    <property type="entry name" value="POLBc"/>
    <property type="match status" value="1"/>
</dbReference>
<feature type="region of interest" description="Disordered" evidence="16">
    <location>
        <begin position="1"/>
        <end position="22"/>
    </location>
</feature>
<keyword evidence="7 15" id="KW-0479">Metal-binding</keyword>
<dbReference type="InterPro" id="IPR036397">
    <property type="entry name" value="RNaseH_sf"/>
</dbReference>
<evidence type="ECO:0000256" key="10">
    <source>
        <dbReference type="ARBA" id="ARBA00022932"/>
    </source>
</evidence>
<evidence type="ECO:0000313" key="19">
    <source>
        <dbReference type="Ensembl" id="ENSPSTP00000006810.1"/>
    </source>
</evidence>
<proteinExistence type="inferred from homology"/>